<keyword evidence="3" id="KW-1185">Reference proteome</keyword>
<evidence type="ECO:0000313" key="2">
    <source>
        <dbReference type="EMBL" id="WAQ87685.1"/>
    </source>
</evidence>
<protein>
    <submittedName>
        <fullName evidence="2">Uncharacterized protein</fullName>
    </submittedName>
</protein>
<dbReference type="Proteomes" id="UP001164743">
    <property type="component" value="Chromosome 8A"/>
</dbReference>
<feature type="region of interest" description="Disordered" evidence="1">
    <location>
        <begin position="93"/>
        <end position="134"/>
    </location>
</feature>
<dbReference type="EMBL" id="CP110428">
    <property type="protein sequence ID" value="WAQ87685.1"/>
    <property type="molecule type" value="Genomic_DNA"/>
</dbReference>
<organism evidence="2 3">
    <name type="scientific">Puccinia triticina</name>
    <dbReference type="NCBI Taxonomy" id="208348"/>
    <lineage>
        <taxon>Eukaryota</taxon>
        <taxon>Fungi</taxon>
        <taxon>Dikarya</taxon>
        <taxon>Basidiomycota</taxon>
        <taxon>Pucciniomycotina</taxon>
        <taxon>Pucciniomycetes</taxon>
        <taxon>Pucciniales</taxon>
        <taxon>Pucciniaceae</taxon>
        <taxon>Puccinia</taxon>
    </lineage>
</organism>
<feature type="compositionally biased region" description="Polar residues" evidence="1">
    <location>
        <begin position="14"/>
        <end position="28"/>
    </location>
</feature>
<name>A0ABY7CRN2_9BASI</name>
<gene>
    <name evidence="2" type="ORF">PtA15_8A591</name>
</gene>
<reference evidence="2" key="1">
    <citation type="submission" date="2022-10" db="EMBL/GenBank/DDBJ databases">
        <title>Puccinia triticina Genome sequencing and assembly.</title>
        <authorList>
            <person name="Li C."/>
        </authorList>
    </citation>
    <scope>NUCLEOTIDE SEQUENCE</scope>
    <source>
        <strain evidence="2">Pt15</strain>
    </source>
</reference>
<feature type="compositionally biased region" description="Polar residues" evidence="1">
    <location>
        <begin position="99"/>
        <end position="109"/>
    </location>
</feature>
<feature type="compositionally biased region" description="Basic and acidic residues" evidence="1">
    <location>
        <begin position="124"/>
        <end position="134"/>
    </location>
</feature>
<dbReference type="GeneID" id="77812931"/>
<proteinExistence type="predicted"/>
<feature type="region of interest" description="Disordered" evidence="1">
    <location>
        <begin position="1"/>
        <end position="33"/>
    </location>
</feature>
<evidence type="ECO:0000313" key="3">
    <source>
        <dbReference type="Proteomes" id="UP001164743"/>
    </source>
</evidence>
<dbReference type="RefSeq" id="XP_053023240.1">
    <property type="nucleotide sequence ID" value="XM_053172036.1"/>
</dbReference>
<evidence type="ECO:0000256" key="1">
    <source>
        <dbReference type="SAM" id="MobiDB-lite"/>
    </source>
</evidence>
<sequence>MLMDLNAFPPDELPTTSRLCSLQPTPSSDAPKRDYVAQSYPHWLASASNNFPANDHSANPRKRKNVDAGIEKMALIDPAQWQKTSLEYQKDLEVENEVSKPQTAEPVNSQEKEKPVIEKSGTSRNDRNMDISRLEESERKRVPFNVKNWSFVRTNSNIQSNEDNETVKNFFKAMTAWKSDVELSALKLEPHQHGNEEFWLPKQYETSFIGRFRDNVVGYPDEEILPRSARGLEILKTILKLSDEKLDLERYPVFSNHISFFVFLTNMKVEY</sequence>
<accession>A0ABY7CRN2</accession>